<gene>
    <name evidence="1" type="ORF">AACH10_17905</name>
</gene>
<organism evidence="1 2">
    <name type="scientific">Pseudaquabacterium inlustre</name>
    <dbReference type="NCBI Taxonomy" id="2984192"/>
    <lineage>
        <taxon>Bacteria</taxon>
        <taxon>Pseudomonadati</taxon>
        <taxon>Pseudomonadota</taxon>
        <taxon>Betaproteobacteria</taxon>
        <taxon>Burkholderiales</taxon>
        <taxon>Sphaerotilaceae</taxon>
        <taxon>Pseudaquabacterium</taxon>
    </lineage>
</organism>
<dbReference type="Proteomes" id="UP001365405">
    <property type="component" value="Unassembled WGS sequence"/>
</dbReference>
<protein>
    <recommendedName>
        <fullName evidence="3">SMI1/KNR4 family protein</fullName>
    </recommendedName>
</protein>
<reference evidence="1 2" key="1">
    <citation type="submission" date="2024-04" db="EMBL/GenBank/DDBJ databases">
        <title>Novel species of the genus Ideonella isolated from streams.</title>
        <authorList>
            <person name="Lu H."/>
        </authorList>
    </citation>
    <scope>NUCLEOTIDE SEQUENCE [LARGE SCALE GENOMIC DNA]</scope>
    <source>
        <strain evidence="1 2">DXS22W</strain>
    </source>
</reference>
<name>A0ABU9CK39_9BURK</name>
<dbReference type="RefSeq" id="WP_341411848.1">
    <property type="nucleotide sequence ID" value="NZ_JBBUTH010000009.1"/>
</dbReference>
<evidence type="ECO:0008006" key="3">
    <source>
        <dbReference type="Google" id="ProtNLM"/>
    </source>
</evidence>
<sequence>MNSFYNDSADPERVNFQAALRQFVERLPADHVHMLCMNGSIWARPLFMEAHEQAVPTFIAGGPAADMAIRQWAASEGLVLLCDFNGLADAFVDDDREPHRCAVRFTAEAGRAELLGCVDRDFAGDFDGFLARLPEPLQELLRG</sequence>
<keyword evidence="2" id="KW-1185">Reference proteome</keyword>
<proteinExistence type="predicted"/>
<evidence type="ECO:0000313" key="2">
    <source>
        <dbReference type="Proteomes" id="UP001365405"/>
    </source>
</evidence>
<comment type="caution">
    <text evidence="1">The sequence shown here is derived from an EMBL/GenBank/DDBJ whole genome shotgun (WGS) entry which is preliminary data.</text>
</comment>
<evidence type="ECO:0000313" key="1">
    <source>
        <dbReference type="EMBL" id="MEK8052131.1"/>
    </source>
</evidence>
<accession>A0ABU9CK39</accession>
<dbReference type="EMBL" id="JBBUTH010000009">
    <property type="protein sequence ID" value="MEK8052131.1"/>
    <property type="molecule type" value="Genomic_DNA"/>
</dbReference>